<evidence type="ECO:0000313" key="3">
    <source>
        <dbReference type="Proteomes" id="UP001515683"/>
    </source>
</evidence>
<dbReference type="SUPFAM" id="SSF53474">
    <property type="entry name" value="alpha/beta-Hydrolases"/>
    <property type="match status" value="1"/>
</dbReference>
<sequence>MNRTSEVPQLSYCAAGKGPLVIMLHGLLMDGKSWQENGFISAFSPSFSVVCPDLIGHGESDKPAIQEWYTRDNQALTIVNLMDELGYEKAHIIGYSSGAWLATGLLALYPERVESVVLGGWDCTQGMPESLSFEIFMAYAHEVAPQLTHSMSPADEKSVEYFFNELKKQTKGDDKLLMQGIPALVWAGTRDPYYAPMAELAEKHAIPLISGQGDHLSEVNTPDGSTIGRILKFIKDRSVI</sequence>
<name>A0ABX0R9V3_9GAMM</name>
<dbReference type="PANTHER" id="PTHR43798:SF33">
    <property type="entry name" value="HYDROLASE, PUTATIVE (AFU_ORTHOLOGUE AFUA_2G14860)-RELATED"/>
    <property type="match status" value="1"/>
</dbReference>
<dbReference type="EMBL" id="VWXF01000004">
    <property type="protein sequence ID" value="NIF22141.1"/>
    <property type="molecule type" value="Genomic_DNA"/>
</dbReference>
<dbReference type="PRINTS" id="PR00111">
    <property type="entry name" value="ABHYDROLASE"/>
</dbReference>
<accession>A0ABX0R9V3</accession>
<dbReference type="Gene3D" id="3.40.50.1820">
    <property type="entry name" value="alpha/beta hydrolase"/>
    <property type="match status" value="1"/>
</dbReference>
<dbReference type="PANTHER" id="PTHR43798">
    <property type="entry name" value="MONOACYLGLYCEROL LIPASE"/>
    <property type="match status" value="1"/>
</dbReference>
<keyword evidence="3" id="KW-1185">Reference proteome</keyword>
<dbReference type="Proteomes" id="UP001515683">
    <property type="component" value="Unassembled WGS sequence"/>
</dbReference>
<dbReference type="GO" id="GO:0016787">
    <property type="term" value="F:hydrolase activity"/>
    <property type="evidence" value="ECO:0007669"/>
    <property type="project" value="UniProtKB-KW"/>
</dbReference>
<evidence type="ECO:0000313" key="2">
    <source>
        <dbReference type="EMBL" id="NIF22141.1"/>
    </source>
</evidence>
<dbReference type="RefSeq" id="WP_167014584.1">
    <property type="nucleotide sequence ID" value="NZ_VWXF01000004.1"/>
</dbReference>
<reference evidence="2 3" key="1">
    <citation type="journal article" date="2019" name="bioRxiv">
        <title>Bacteria contribute to plant secondary compound degradation in a generalist herbivore system.</title>
        <authorList>
            <person name="Francoeur C.B."/>
            <person name="Khadempour L."/>
            <person name="Moreira-Soto R.D."/>
            <person name="Gotting K."/>
            <person name="Book A.J."/>
            <person name="Pinto-Tomas A.A."/>
            <person name="Keefover-Ring K."/>
            <person name="Currie C.R."/>
        </authorList>
    </citation>
    <scope>NUCLEOTIDE SEQUENCE [LARGE SCALE GENOMIC DNA]</scope>
    <source>
        <strain evidence="2">Acro-835</strain>
    </source>
</reference>
<evidence type="ECO:0000259" key="1">
    <source>
        <dbReference type="Pfam" id="PF00561"/>
    </source>
</evidence>
<dbReference type="InterPro" id="IPR029058">
    <property type="entry name" value="AB_hydrolase_fold"/>
</dbReference>
<dbReference type="InterPro" id="IPR050266">
    <property type="entry name" value="AB_hydrolase_sf"/>
</dbReference>
<proteinExistence type="predicted"/>
<gene>
    <name evidence="2" type="ORF">F3J40_11085</name>
</gene>
<keyword evidence="2" id="KW-0378">Hydrolase</keyword>
<comment type="caution">
    <text evidence="2">The sequence shown here is derived from an EMBL/GenBank/DDBJ whole genome shotgun (WGS) entry which is preliminary data.</text>
</comment>
<protein>
    <submittedName>
        <fullName evidence="2">Alpha/beta fold hydrolase</fullName>
    </submittedName>
</protein>
<feature type="domain" description="AB hydrolase-1" evidence="1">
    <location>
        <begin position="19"/>
        <end position="118"/>
    </location>
</feature>
<organism evidence="2 3">
    <name type="scientific">Candidatus Pantoea multigeneris</name>
    <dbReference type="NCBI Taxonomy" id="2608357"/>
    <lineage>
        <taxon>Bacteria</taxon>
        <taxon>Pseudomonadati</taxon>
        <taxon>Pseudomonadota</taxon>
        <taxon>Gammaproteobacteria</taxon>
        <taxon>Enterobacterales</taxon>
        <taxon>Erwiniaceae</taxon>
        <taxon>Pantoea</taxon>
    </lineage>
</organism>
<dbReference type="Pfam" id="PF00561">
    <property type="entry name" value="Abhydrolase_1"/>
    <property type="match status" value="1"/>
</dbReference>
<dbReference type="InterPro" id="IPR000073">
    <property type="entry name" value="AB_hydrolase_1"/>
</dbReference>